<proteinExistence type="inferred from homology"/>
<dbReference type="InParanoid" id="A0A194WYM5"/>
<evidence type="ECO:0000256" key="1">
    <source>
        <dbReference type="ARBA" id="ARBA00004613"/>
    </source>
</evidence>
<gene>
    <name evidence="8" type="ORF">LY89DRAFT_200389</name>
</gene>
<dbReference type="SMART" id="SM00835">
    <property type="entry name" value="Cupin_1"/>
    <property type="match status" value="1"/>
</dbReference>
<dbReference type="Pfam" id="PF00190">
    <property type="entry name" value="Cupin_1"/>
    <property type="match status" value="1"/>
</dbReference>
<dbReference type="GeneID" id="28815507"/>
<evidence type="ECO:0000256" key="2">
    <source>
        <dbReference type="ARBA" id="ARBA00007456"/>
    </source>
</evidence>
<dbReference type="InterPro" id="IPR006045">
    <property type="entry name" value="Cupin_1"/>
</dbReference>
<protein>
    <submittedName>
        <fullName evidence="8">RmlC-like cupin</fullName>
    </submittedName>
</protein>
<dbReference type="RefSeq" id="XP_018067421.1">
    <property type="nucleotide sequence ID" value="XM_018205781.1"/>
</dbReference>
<evidence type="ECO:0000256" key="4">
    <source>
        <dbReference type="ARBA" id="ARBA00022723"/>
    </source>
</evidence>
<evidence type="ECO:0000256" key="5">
    <source>
        <dbReference type="ARBA" id="ARBA00023211"/>
    </source>
</evidence>
<evidence type="ECO:0000313" key="8">
    <source>
        <dbReference type="EMBL" id="KUJ13066.1"/>
    </source>
</evidence>
<dbReference type="EMBL" id="KQ947423">
    <property type="protein sequence ID" value="KUJ13066.1"/>
    <property type="molecule type" value="Genomic_DNA"/>
</dbReference>
<keyword evidence="9" id="KW-1185">Reference proteome</keyword>
<dbReference type="GO" id="GO:0005576">
    <property type="term" value="C:extracellular region"/>
    <property type="evidence" value="ECO:0007669"/>
    <property type="project" value="UniProtKB-SubCell"/>
</dbReference>
<feature type="transmembrane region" description="Helical" evidence="6">
    <location>
        <begin position="56"/>
        <end position="78"/>
    </location>
</feature>
<keyword evidence="6" id="KW-1133">Transmembrane helix</keyword>
<dbReference type="KEGG" id="psco:LY89DRAFT_200389"/>
<comment type="subcellular location">
    <subcellularLocation>
        <location evidence="1">Secreted</location>
    </subcellularLocation>
</comment>
<evidence type="ECO:0000256" key="3">
    <source>
        <dbReference type="ARBA" id="ARBA00022525"/>
    </source>
</evidence>
<keyword evidence="6" id="KW-0812">Transmembrane</keyword>
<keyword evidence="4" id="KW-0479">Metal-binding</keyword>
<dbReference type="Proteomes" id="UP000070700">
    <property type="component" value="Unassembled WGS sequence"/>
</dbReference>
<evidence type="ECO:0000313" key="9">
    <source>
        <dbReference type="Proteomes" id="UP000070700"/>
    </source>
</evidence>
<comment type="similarity">
    <text evidence="2">Belongs to the germin family.</text>
</comment>
<feature type="domain" description="Cupin type-1" evidence="7">
    <location>
        <begin position="127"/>
        <end position="265"/>
    </location>
</feature>
<dbReference type="PANTHER" id="PTHR31238">
    <property type="entry name" value="GERMIN-LIKE PROTEIN SUBFAMILY 3 MEMBER 3"/>
    <property type="match status" value="1"/>
</dbReference>
<name>A0A194WYM5_MOLSC</name>
<evidence type="ECO:0000259" key="7">
    <source>
        <dbReference type="SMART" id="SM00835"/>
    </source>
</evidence>
<dbReference type="CDD" id="cd02241">
    <property type="entry name" value="cupin_OxOx"/>
    <property type="match status" value="1"/>
</dbReference>
<keyword evidence="6" id="KW-0472">Membrane</keyword>
<dbReference type="InterPro" id="IPR014710">
    <property type="entry name" value="RmlC-like_jellyroll"/>
</dbReference>
<dbReference type="InterPro" id="IPR011051">
    <property type="entry name" value="RmlC_Cupin_sf"/>
</dbReference>
<keyword evidence="5" id="KW-0464">Manganese</keyword>
<dbReference type="InterPro" id="IPR001929">
    <property type="entry name" value="Germin"/>
</dbReference>
<keyword evidence="3" id="KW-0964">Secreted</keyword>
<dbReference type="GO" id="GO:0030145">
    <property type="term" value="F:manganese ion binding"/>
    <property type="evidence" value="ECO:0007669"/>
    <property type="project" value="InterPro"/>
</dbReference>
<dbReference type="SUPFAM" id="SSF51182">
    <property type="entry name" value="RmlC-like cupins"/>
    <property type="match status" value="1"/>
</dbReference>
<sequence length="305" mass="32827">MSTEIKEIMDWRRAGWGNFGKYGSEHLLPCASWQGFVETKACIACFSCVPSQHLLIMYAVLLNIGLLGLASFGLGATIRLESRSINTTNPAYNKTLTEELELAPTVVDRFTILKNQGPSDAYFKYNFNLAVNPSPGGGTGRGGSGVLANRKNFPALIGLGVAASVGFMNPCGMNTPHTHPRATEFLTIASGGNVKTGFIQEEGEDTELTTVLDQYEGAIFPMGSIHYEFNDNCEPAVFIAAFGSDDPGLSRTAQNFFGLNPDIVDADLGFPTFLDHTNIAQFATTIPPAFALGARSCLDRCGIKY</sequence>
<accession>A0A194WYM5</accession>
<dbReference type="Gene3D" id="2.60.120.10">
    <property type="entry name" value="Jelly Rolls"/>
    <property type="match status" value="1"/>
</dbReference>
<organism evidence="8 9">
    <name type="scientific">Mollisia scopiformis</name>
    <name type="common">Conifer needle endophyte fungus</name>
    <name type="synonym">Phialocephala scopiformis</name>
    <dbReference type="NCBI Taxonomy" id="149040"/>
    <lineage>
        <taxon>Eukaryota</taxon>
        <taxon>Fungi</taxon>
        <taxon>Dikarya</taxon>
        <taxon>Ascomycota</taxon>
        <taxon>Pezizomycotina</taxon>
        <taxon>Leotiomycetes</taxon>
        <taxon>Helotiales</taxon>
        <taxon>Mollisiaceae</taxon>
        <taxon>Mollisia</taxon>
    </lineage>
</organism>
<dbReference type="PRINTS" id="PR00325">
    <property type="entry name" value="GERMIN"/>
</dbReference>
<dbReference type="AlphaFoldDB" id="A0A194WYM5"/>
<dbReference type="OrthoDB" id="1921208at2759"/>
<evidence type="ECO:0000256" key="6">
    <source>
        <dbReference type="SAM" id="Phobius"/>
    </source>
</evidence>
<reference evidence="8 9" key="1">
    <citation type="submission" date="2015-10" db="EMBL/GenBank/DDBJ databases">
        <title>Full genome of DAOMC 229536 Phialocephala scopiformis, a fungal endophyte of spruce producing the potent anti-insectan compound rugulosin.</title>
        <authorList>
            <consortium name="DOE Joint Genome Institute"/>
            <person name="Walker A.K."/>
            <person name="Frasz S.L."/>
            <person name="Seifert K.A."/>
            <person name="Miller J.D."/>
            <person name="Mondo S.J."/>
            <person name="Labutti K."/>
            <person name="Lipzen A."/>
            <person name="Dockter R."/>
            <person name="Kennedy M."/>
            <person name="Grigoriev I.V."/>
            <person name="Spatafora J.W."/>
        </authorList>
    </citation>
    <scope>NUCLEOTIDE SEQUENCE [LARGE SCALE GENOMIC DNA]</scope>
    <source>
        <strain evidence="8 9">CBS 120377</strain>
    </source>
</reference>